<dbReference type="InterPro" id="IPR028995">
    <property type="entry name" value="Glyco_hydro_57/38_cen_sf"/>
</dbReference>
<dbReference type="PATRIC" id="fig|251229.3.peg.5979"/>
<dbReference type="Pfam" id="PF01074">
    <property type="entry name" value="Glyco_hydro_38N"/>
    <property type="match status" value="1"/>
</dbReference>
<dbReference type="Gene3D" id="3.20.110.10">
    <property type="entry name" value="Glycoside hydrolase 38, N terminal domain"/>
    <property type="match status" value="1"/>
</dbReference>
<dbReference type="InterPro" id="IPR027291">
    <property type="entry name" value="Glyco_hydro_38_N_sf"/>
</dbReference>
<dbReference type="InterPro" id="IPR011330">
    <property type="entry name" value="Glyco_hydro/deAcase_b/a-brl"/>
</dbReference>
<dbReference type="GO" id="GO:0030246">
    <property type="term" value="F:carbohydrate binding"/>
    <property type="evidence" value="ECO:0007669"/>
    <property type="project" value="InterPro"/>
</dbReference>
<proteinExistence type="inferred from homology"/>
<dbReference type="InterPro" id="IPR015341">
    <property type="entry name" value="Glyco_hydro_38_cen"/>
</dbReference>
<reference evidence="6 7" key="1">
    <citation type="submission" date="2012-06" db="EMBL/GenBank/DDBJ databases">
        <title>Finished chromosome of genome of Chroococcidiopsis thermalis PCC 7203.</title>
        <authorList>
            <consortium name="US DOE Joint Genome Institute"/>
            <person name="Gugger M."/>
            <person name="Coursin T."/>
            <person name="Rippka R."/>
            <person name="Tandeau De Marsac N."/>
            <person name="Huntemann M."/>
            <person name="Wei C.-L."/>
            <person name="Han J."/>
            <person name="Detter J.C."/>
            <person name="Han C."/>
            <person name="Tapia R."/>
            <person name="Davenport K."/>
            <person name="Daligault H."/>
            <person name="Erkkila T."/>
            <person name="Gu W."/>
            <person name="Munk A.C.C."/>
            <person name="Teshima H."/>
            <person name="Xu Y."/>
            <person name="Chain P."/>
            <person name="Chen A."/>
            <person name="Krypides N."/>
            <person name="Mavromatis K."/>
            <person name="Markowitz V."/>
            <person name="Szeto E."/>
            <person name="Ivanova N."/>
            <person name="Mikhailova N."/>
            <person name="Ovchinnikova G."/>
            <person name="Pagani I."/>
            <person name="Pati A."/>
            <person name="Goodwin L."/>
            <person name="Peters L."/>
            <person name="Pitluck S."/>
            <person name="Woyke T."/>
            <person name="Kerfeld C."/>
        </authorList>
    </citation>
    <scope>NUCLEOTIDE SEQUENCE [LARGE SCALE GENOMIC DNA]</scope>
    <source>
        <strain evidence="6 7">PCC 7203</strain>
    </source>
</reference>
<dbReference type="Gene3D" id="1.20.1270.50">
    <property type="entry name" value="Glycoside hydrolase family 38, central domain"/>
    <property type="match status" value="1"/>
</dbReference>
<sequence>MTSFAPHSNLEVIAQAIAQLRHCTQVDLQMNWLGWLEPKSEKSVGAHNCAPLPTLCSLNNRGHIAWEKGKKVLWLQQKLVVPAQLQGYPLAGLSLRLALTWWAELAQIYVNDELVQEGDLFDCSTRILLSSGVSPGEEFSVSLRLVSPNHDDGALVRSLCLYESNDPADPEPSFVADELTILQKHLETFEPAQLSTLATAVAQIDWSSLSDKDKFGRSLHALRQNLQSKIYVALEPHQRCNPKSKIFLLGHAHLDLAWLWAVSETWEAAQRTFTSVLNLQQAFPELTFCHSTPALYAWIEQYRPDLFTAIQQQVKTGRWEIVGGLWVEPELNTVSGESIVRQLLYGQRYVQAKFGQISSVAWLPDSFGFCATLPQFLSLGGMEYFVTQKLRWNDTTQFPHEIFWWRSPDGTDILSLMSAPIGEGIDPVKMAAYACDWEAKTQLPQFLWLPGVGDHGGGPTRDMLEVARRWQQSPFFPDLEFTTAEKYLRGIPHVETLHVTSLHLPIWNDELYLEFHRGCYTSHADQKRFNRRCEDLLYQAELFATLAMLTAETAYPKTEIEEAWKKVLFNQFHDILPGSAIPEVYVDANQDWREAEQTATAILNQSLQAIAAQIDLPPSPHPEAQPIVVFNSLNWVRSQVVELTVPNLQDTNWQICTSTGESVQSYINVTEFTGDRQSSTGLISFLAKDIPSVGYRVYWLCPHPNFIALSSQVASSTEYVIENEYLRVTVDSHTGDLSSVFDKINRWEVLNGAGNQLQAFQDSGQYWDAWNIDPNYAQHPLPSAELISINRHGDRDFLQSCVSVARKIGQSVFSQDYILEIGSPVLKIKTSVDWQERHVMVKAAFPLNVSADYATYEIPCGAIARPTQPQTPADKAKWEVPALRWADISMSDRGVSLLNDCKYGYDCQPDRLRLTLLRSPVWPDPEADMGLHEFTYALYPHAGTWQQAQTVRRGYELNIPLQVLLLPAATATSGKIPDKTSFLTISADNLILMAFKPSEDEPQELILRCYECHGDPAQLDLQNTLNLNVADDLDLLERSIATNRADRTAKTISPWKIVTLKLKVR</sequence>
<dbReference type="eggNOG" id="COG0383">
    <property type="taxonomic scope" value="Bacteria"/>
</dbReference>
<dbReference type="FunFam" id="1.20.1270.50:FF:000004">
    <property type="entry name" value="alpha-mannosidase 2C1 isoform X1"/>
    <property type="match status" value="1"/>
</dbReference>
<accession>K9U6N5</accession>
<dbReference type="Gene3D" id="2.70.98.30">
    <property type="entry name" value="Golgi alpha-mannosidase II, domain 4"/>
    <property type="match status" value="1"/>
</dbReference>
<dbReference type="KEGG" id="cthe:Chro_5122"/>
<dbReference type="InterPro" id="IPR000602">
    <property type="entry name" value="Glyco_hydro_38_N"/>
</dbReference>
<dbReference type="SUPFAM" id="SSF74650">
    <property type="entry name" value="Galactose mutarotase-like"/>
    <property type="match status" value="1"/>
</dbReference>
<dbReference type="GO" id="GO:0046872">
    <property type="term" value="F:metal ion binding"/>
    <property type="evidence" value="ECO:0007669"/>
    <property type="project" value="UniProtKB-KW"/>
</dbReference>
<dbReference type="CDD" id="cd10789">
    <property type="entry name" value="GH38N_AMII_ER_cytosolic"/>
    <property type="match status" value="1"/>
</dbReference>
<dbReference type="Proteomes" id="UP000010384">
    <property type="component" value="Chromosome"/>
</dbReference>
<dbReference type="SUPFAM" id="SSF88713">
    <property type="entry name" value="Glycoside hydrolase/deacetylase"/>
    <property type="match status" value="1"/>
</dbReference>
<dbReference type="HOGENOM" id="CLU_003442_1_2_3"/>
<evidence type="ECO:0000313" key="6">
    <source>
        <dbReference type="EMBL" id="AFY90495.1"/>
    </source>
</evidence>
<keyword evidence="2" id="KW-0479">Metal-binding</keyword>
<dbReference type="EMBL" id="CP003597">
    <property type="protein sequence ID" value="AFY90495.1"/>
    <property type="molecule type" value="Genomic_DNA"/>
</dbReference>
<dbReference type="STRING" id="251229.Chro_5122"/>
<dbReference type="InterPro" id="IPR011013">
    <property type="entry name" value="Gal_mutarotase_sf_dom"/>
</dbReference>
<keyword evidence="3 6" id="KW-0378">Hydrolase</keyword>
<dbReference type="Pfam" id="PF17677">
    <property type="entry name" value="Glyco_hydro38C2"/>
    <property type="match status" value="1"/>
</dbReference>
<dbReference type="OrthoDB" id="9772207at2"/>
<dbReference type="GO" id="GO:0006013">
    <property type="term" value="P:mannose metabolic process"/>
    <property type="evidence" value="ECO:0007669"/>
    <property type="project" value="InterPro"/>
</dbReference>
<dbReference type="Pfam" id="PF09261">
    <property type="entry name" value="Alpha-mann_mid"/>
    <property type="match status" value="1"/>
</dbReference>
<dbReference type="GO" id="GO:0009313">
    <property type="term" value="P:oligosaccharide catabolic process"/>
    <property type="evidence" value="ECO:0007669"/>
    <property type="project" value="TreeGrafter"/>
</dbReference>
<dbReference type="Gene3D" id="2.60.40.2220">
    <property type="match status" value="1"/>
</dbReference>
<evidence type="ECO:0000256" key="2">
    <source>
        <dbReference type="ARBA" id="ARBA00022723"/>
    </source>
</evidence>
<dbReference type="InterPro" id="IPR011682">
    <property type="entry name" value="Glyco_hydro_38_C"/>
</dbReference>
<dbReference type="PANTHER" id="PTHR46017:SF1">
    <property type="entry name" value="ALPHA-MANNOSIDASE 2C1"/>
    <property type="match status" value="1"/>
</dbReference>
<dbReference type="RefSeq" id="WP_015157033.1">
    <property type="nucleotide sequence ID" value="NC_019695.1"/>
</dbReference>
<dbReference type="SUPFAM" id="SSF88688">
    <property type="entry name" value="Families 57/38 glycoside transferase middle domain"/>
    <property type="match status" value="1"/>
</dbReference>
<dbReference type="Pfam" id="PF07748">
    <property type="entry name" value="Glyco_hydro_38C"/>
    <property type="match status" value="1"/>
</dbReference>
<organism evidence="6 7">
    <name type="scientific">Chroococcidiopsis thermalis (strain PCC 7203)</name>
    <dbReference type="NCBI Taxonomy" id="251229"/>
    <lineage>
        <taxon>Bacteria</taxon>
        <taxon>Bacillati</taxon>
        <taxon>Cyanobacteriota</taxon>
        <taxon>Cyanophyceae</taxon>
        <taxon>Chroococcidiopsidales</taxon>
        <taxon>Chroococcidiopsidaceae</taxon>
        <taxon>Chroococcidiopsis</taxon>
    </lineage>
</organism>
<evidence type="ECO:0000259" key="5">
    <source>
        <dbReference type="SMART" id="SM00872"/>
    </source>
</evidence>
<evidence type="ECO:0000256" key="3">
    <source>
        <dbReference type="ARBA" id="ARBA00022801"/>
    </source>
</evidence>
<evidence type="ECO:0000256" key="4">
    <source>
        <dbReference type="ARBA" id="ARBA00023295"/>
    </source>
</evidence>
<comment type="similarity">
    <text evidence="1">Belongs to the glycosyl hydrolase 38 family.</text>
</comment>
<dbReference type="InParanoid" id="K9U6N5"/>
<feature type="domain" description="Glycoside hydrolase family 38 central" evidence="5">
    <location>
        <begin position="514"/>
        <end position="592"/>
    </location>
</feature>
<name>K9U6N5_CHRTP</name>
<evidence type="ECO:0000313" key="7">
    <source>
        <dbReference type="Proteomes" id="UP000010384"/>
    </source>
</evidence>
<evidence type="ECO:0000256" key="1">
    <source>
        <dbReference type="ARBA" id="ARBA00009792"/>
    </source>
</evidence>
<keyword evidence="4" id="KW-0326">Glycosidase</keyword>
<dbReference type="SMART" id="SM00872">
    <property type="entry name" value="Alpha-mann_mid"/>
    <property type="match status" value="1"/>
</dbReference>
<keyword evidence="7" id="KW-1185">Reference proteome</keyword>
<protein>
    <submittedName>
        <fullName evidence="6">Glycosyl hydrolase 38 domain protein</fullName>
    </submittedName>
</protein>
<dbReference type="AlphaFoldDB" id="K9U6N5"/>
<gene>
    <name evidence="6" type="ORF">Chro_5122</name>
</gene>
<dbReference type="PANTHER" id="PTHR46017">
    <property type="entry name" value="ALPHA-MANNOSIDASE 2C1"/>
    <property type="match status" value="1"/>
</dbReference>
<dbReference type="InterPro" id="IPR041147">
    <property type="entry name" value="GH38_C"/>
</dbReference>
<dbReference type="GO" id="GO:0004559">
    <property type="term" value="F:alpha-mannosidase activity"/>
    <property type="evidence" value="ECO:0007669"/>
    <property type="project" value="InterPro"/>
</dbReference>
<dbReference type="InterPro" id="IPR037094">
    <property type="entry name" value="Glyco_hydro_38_cen_sf"/>
</dbReference>